<evidence type="ECO:0000256" key="5">
    <source>
        <dbReference type="ARBA" id="ARBA00022553"/>
    </source>
</evidence>
<feature type="domain" description="PAS" evidence="17">
    <location>
        <begin position="394"/>
        <end position="450"/>
    </location>
</feature>
<evidence type="ECO:0000256" key="10">
    <source>
        <dbReference type="ARBA" id="ARBA00023012"/>
    </source>
</evidence>
<gene>
    <name evidence="19" type="ORF">ACFOOI_21250</name>
</gene>
<dbReference type="Pfam" id="PF08447">
    <property type="entry name" value="PAS_3"/>
    <property type="match status" value="1"/>
</dbReference>
<keyword evidence="13" id="KW-0175">Coiled coil</keyword>
<dbReference type="Gene3D" id="1.20.120.160">
    <property type="entry name" value="HPT domain"/>
    <property type="match status" value="1"/>
</dbReference>
<dbReference type="CDD" id="cd19410">
    <property type="entry name" value="HK9-like_sensor"/>
    <property type="match status" value="1"/>
</dbReference>
<comment type="catalytic activity">
    <reaction evidence="1">
        <text>ATP + protein L-histidine = ADP + protein N-phospho-L-histidine.</text>
        <dbReference type="EC" id="2.7.13.3"/>
    </reaction>
</comment>
<dbReference type="InterPro" id="IPR013655">
    <property type="entry name" value="PAS_fold_3"/>
</dbReference>
<reference evidence="20" key="1">
    <citation type="journal article" date="2019" name="Int. J. Syst. Evol. Microbiol.">
        <title>The Global Catalogue of Microorganisms (GCM) 10K type strain sequencing project: providing services to taxonomists for standard genome sequencing and annotation.</title>
        <authorList>
            <consortium name="The Broad Institute Genomics Platform"/>
            <consortium name="The Broad Institute Genome Sequencing Center for Infectious Disease"/>
            <person name="Wu L."/>
            <person name="Ma J."/>
        </authorList>
    </citation>
    <scope>NUCLEOTIDE SEQUENCE [LARGE SCALE GENOMIC DNA]</scope>
    <source>
        <strain evidence="20">CECT 7956</strain>
    </source>
</reference>
<dbReference type="PROSITE" id="PS50109">
    <property type="entry name" value="HIS_KIN"/>
    <property type="match status" value="1"/>
</dbReference>
<dbReference type="SUPFAM" id="SSF55874">
    <property type="entry name" value="ATPase domain of HSP90 chaperone/DNA topoisomerase II/histidine kinase"/>
    <property type="match status" value="1"/>
</dbReference>
<dbReference type="Pfam" id="PF05227">
    <property type="entry name" value="CHASE3"/>
    <property type="match status" value="1"/>
</dbReference>
<evidence type="ECO:0000259" key="15">
    <source>
        <dbReference type="PROSITE" id="PS50109"/>
    </source>
</evidence>
<feature type="transmembrane region" description="Helical" evidence="14">
    <location>
        <begin position="12"/>
        <end position="28"/>
    </location>
</feature>
<keyword evidence="8" id="KW-0067">ATP-binding</keyword>
<dbReference type="InterPro" id="IPR011006">
    <property type="entry name" value="CheY-like_superfamily"/>
</dbReference>
<dbReference type="EC" id="2.7.13.3" evidence="3"/>
<evidence type="ECO:0000256" key="9">
    <source>
        <dbReference type="ARBA" id="ARBA00022989"/>
    </source>
</evidence>
<dbReference type="CDD" id="cd00082">
    <property type="entry name" value="HisKA"/>
    <property type="match status" value="1"/>
</dbReference>
<evidence type="ECO:0000256" key="4">
    <source>
        <dbReference type="ARBA" id="ARBA00022475"/>
    </source>
</evidence>
<dbReference type="InterPro" id="IPR005467">
    <property type="entry name" value="His_kinase_dom"/>
</dbReference>
<feature type="domain" description="PAC" evidence="18">
    <location>
        <begin position="311"/>
        <end position="363"/>
    </location>
</feature>
<feature type="domain" description="Histidine kinase" evidence="15">
    <location>
        <begin position="561"/>
        <end position="782"/>
    </location>
</feature>
<dbReference type="SMART" id="SM00388">
    <property type="entry name" value="HisKA"/>
    <property type="match status" value="1"/>
</dbReference>
<dbReference type="PRINTS" id="PR00344">
    <property type="entry name" value="BCTRLSENSOR"/>
</dbReference>
<dbReference type="InterPro" id="IPR036097">
    <property type="entry name" value="HisK_dim/P_sf"/>
</dbReference>
<evidence type="ECO:0000256" key="11">
    <source>
        <dbReference type="ARBA" id="ARBA00023136"/>
    </source>
</evidence>
<dbReference type="PROSITE" id="PS50112">
    <property type="entry name" value="PAS"/>
    <property type="match status" value="2"/>
</dbReference>
<comment type="caution">
    <text evidence="19">The sequence shown here is derived from an EMBL/GenBank/DDBJ whole genome shotgun (WGS) entry which is preliminary data.</text>
</comment>
<dbReference type="Pfam" id="PF02518">
    <property type="entry name" value="HATPase_c"/>
    <property type="match status" value="1"/>
</dbReference>
<keyword evidence="7" id="KW-0547">Nucleotide-binding</keyword>
<dbReference type="Gene3D" id="3.40.50.2300">
    <property type="match status" value="1"/>
</dbReference>
<dbReference type="InterPro" id="IPR001789">
    <property type="entry name" value="Sig_transdc_resp-reg_receiver"/>
</dbReference>
<keyword evidence="4" id="KW-1003">Cell membrane</keyword>
<dbReference type="SMART" id="SM00091">
    <property type="entry name" value="PAS"/>
    <property type="match status" value="2"/>
</dbReference>
<evidence type="ECO:0000256" key="1">
    <source>
        <dbReference type="ARBA" id="ARBA00000085"/>
    </source>
</evidence>
<dbReference type="NCBIfam" id="TIGR00229">
    <property type="entry name" value="sensory_box"/>
    <property type="match status" value="2"/>
</dbReference>
<keyword evidence="20" id="KW-1185">Reference proteome</keyword>
<dbReference type="SMART" id="SM00448">
    <property type="entry name" value="REC"/>
    <property type="match status" value="1"/>
</dbReference>
<sequence>MITLIKEKIKIFYVLIVILLVILLGFFYNNFQKVKSSADWVEHTQQVLLISNEVILDIITTEAAARVYVLTGDESFLKRIYATLDDIQTDLITLKAITKDNPKQGKRVDDMIKKGLARRLVVLRVINAQKSKTLSEINRNKYIVESLALTTQIREEISNFDKEEFRLLKLRKVETEKINRNSNYLFLILLFSLLFIFAVVVYIIKAQQKKIIFDEKNKETERLYHQNQALINLKIQESENHFRSMAELMPEKVTNATPDGHVMFFNQSWQDFTGVSMEVLITEGWWKWIHEEELEEATYRWLKSVASGDDFNMELRIKNFAGEYRWHSSKARAMRDDNGQIKIWVGYNTDIHEQKTHREKLEQAVDIRTRELENTNETLMHKVIEVEETRAKLLNEYSRSLIEASHDPLFTISPEGKITDVNIASANVTGVLREDLIGSDFIKYFTNPDNAKIGYERVFEYGFVVDFPLTIKDHKLTDVLFNGSIYKDDHGNVLGAVVVAHDITMQKRIENELNEAKVFAEMATEMAEIAREKAEKATGIAERATEIAENAVKAKQQFLSNMSHEIRTPMNAIIGFTKVVLKTNLTAKQKEYMSAIKMSGDALIVLINDILDLAKVKAGKMTFELTPFKLALSIDAMVNLFESKIQEKNLVLTKKYDKNIPDILIGDSVRLHQIIMNLLSNALKFTLKGKINIEVKMIEETDDSATIHFAISDTGIGIAEDKLEGVFEKFNQATVSTSRLYGGTGLGLAIVKELVEGQGGNVVINSEVGVGSTFSFTLTFEKAQEEVVLEPEIMELDREIGDVKVLVVEDMALNQLLMKTLLDDFGFECDITFNGKLAVEKLELTSENSKLTANEKKAIKPYDVILMDLQMPEMNGYEATTYIRNVIKSDIPIIALTADVTTADVEKCKAVGMNDYISKPVNERLLYSKIMALVKKPVILITTEKEVAKGIKPKTVDLSYLLQRTKSNPKLMAEMISVYLEQTPPLLFAMKQSLNDKDWKLLEKAVHKMLPSFSIMGMSTDFESMARKIQEYAKTQHMTEGINELVNQVQEACLMACEELEIELKKYKIA</sequence>
<feature type="coiled-coil region" evidence="13">
    <location>
        <begin position="358"/>
        <end position="396"/>
    </location>
</feature>
<organism evidence="19 20">
    <name type="scientific">Lacihabitans lacunae</name>
    <dbReference type="NCBI Taxonomy" id="1028214"/>
    <lineage>
        <taxon>Bacteria</taxon>
        <taxon>Pseudomonadati</taxon>
        <taxon>Bacteroidota</taxon>
        <taxon>Cytophagia</taxon>
        <taxon>Cytophagales</taxon>
        <taxon>Leadbetterellaceae</taxon>
        <taxon>Lacihabitans</taxon>
    </lineage>
</organism>
<comment type="subcellular location">
    <subcellularLocation>
        <location evidence="2">Cell membrane</location>
        <topology evidence="2">Multi-pass membrane protein</topology>
    </subcellularLocation>
</comment>
<dbReference type="InterPro" id="IPR007891">
    <property type="entry name" value="CHASE3"/>
</dbReference>
<dbReference type="EMBL" id="JBHRYQ010000001">
    <property type="protein sequence ID" value="MFC3813206.1"/>
    <property type="molecule type" value="Genomic_DNA"/>
</dbReference>
<evidence type="ECO:0000256" key="14">
    <source>
        <dbReference type="SAM" id="Phobius"/>
    </source>
</evidence>
<feature type="domain" description="Response regulatory" evidence="16">
    <location>
        <begin position="804"/>
        <end position="934"/>
    </location>
</feature>
<dbReference type="InterPro" id="IPR004358">
    <property type="entry name" value="Sig_transdc_His_kin-like_C"/>
</dbReference>
<dbReference type="SUPFAM" id="SSF47226">
    <property type="entry name" value="Histidine-containing phosphotransfer domain, HPT domain"/>
    <property type="match status" value="1"/>
</dbReference>
<dbReference type="RefSeq" id="WP_379840111.1">
    <property type="nucleotide sequence ID" value="NZ_JBHRYQ010000001.1"/>
</dbReference>
<evidence type="ECO:0000256" key="2">
    <source>
        <dbReference type="ARBA" id="ARBA00004651"/>
    </source>
</evidence>
<dbReference type="InterPro" id="IPR036641">
    <property type="entry name" value="HPT_dom_sf"/>
</dbReference>
<dbReference type="InterPro" id="IPR001610">
    <property type="entry name" value="PAC"/>
</dbReference>
<dbReference type="Gene3D" id="1.10.287.130">
    <property type="match status" value="1"/>
</dbReference>
<evidence type="ECO:0000256" key="13">
    <source>
        <dbReference type="SAM" id="Coils"/>
    </source>
</evidence>
<keyword evidence="5 12" id="KW-0597">Phosphoprotein</keyword>
<evidence type="ECO:0000256" key="3">
    <source>
        <dbReference type="ARBA" id="ARBA00012438"/>
    </source>
</evidence>
<dbReference type="SMART" id="SM00086">
    <property type="entry name" value="PAC"/>
    <property type="match status" value="2"/>
</dbReference>
<dbReference type="SUPFAM" id="SSF47384">
    <property type="entry name" value="Homodimeric domain of signal transducing histidine kinase"/>
    <property type="match status" value="1"/>
</dbReference>
<feature type="transmembrane region" description="Helical" evidence="14">
    <location>
        <begin position="184"/>
        <end position="204"/>
    </location>
</feature>
<dbReference type="Gene3D" id="3.30.565.10">
    <property type="entry name" value="Histidine kinase-like ATPase, C-terminal domain"/>
    <property type="match status" value="1"/>
</dbReference>
<dbReference type="PANTHER" id="PTHR45339:SF1">
    <property type="entry name" value="HYBRID SIGNAL TRANSDUCTION HISTIDINE KINASE J"/>
    <property type="match status" value="1"/>
</dbReference>
<dbReference type="CDD" id="cd17546">
    <property type="entry name" value="REC_hyHK_CKI1_RcsC-like"/>
    <property type="match status" value="1"/>
</dbReference>
<evidence type="ECO:0000256" key="12">
    <source>
        <dbReference type="PROSITE-ProRule" id="PRU00169"/>
    </source>
</evidence>
<feature type="domain" description="PAC" evidence="18">
    <location>
        <begin position="463"/>
        <end position="515"/>
    </location>
</feature>
<dbReference type="InterPro" id="IPR013767">
    <property type="entry name" value="PAS_fold"/>
</dbReference>
<dbReference type="InterPro" id="IPR000700">
    <property type="entry name" value="PAS-assoc_C"/>
</dbReference>
<dbReference type="SUPFAM" id="SSF52172">
    <property type="entry name" value="CheY-like"/>
    <property type="match status" value="1"/>
</dbReference>
<accession>A0ABV7Z218</accession>
<evidence type="ECO:0000259" key="16">
    <source>
        <dbReference type="PROSITE" id="PS50110"/>
    </source>
</evidence>
<evidence type="ECO:0000256" key="6">
    <source>
        <dbReference type="ARBA" id="ARBA00022692"/>
    </source>
</evidence>
<feature type="modified residue" description="4-aspartylphosphate" evidence="12">
    <location>
        <position position="868"/>
    </location>
</feature>
<evidence type="ECO:0000256" key="7">
    <source>
        <dbReference type="ARBA" id="ARBA00022741"/>
    </source>
</evidence>
<dbReference type="Pfam" id="PF00512">
    <property type="entry name" value="HisKA"/>
    <property type="match status" value="1"/>
</dbReference>
<keyword evidence="9 14" id="KW-1133">Transmembrane helix</keyword>
<evidence type="ECO:0000313" key="20">
    <source>
        <dbReference type="Proteomes" id="UP001595616"/>
    </source>
</evidence>
<dbReference type="PROSITE" id="PS50110">
    <property type="entry name" value="RESPONSE_REGULATORY"/>
    <property type="match status" value="1"/>
</dbReference>
<dbReference type="SMART" id="SM00387">
    <property type="entry name" value="HATPase_c"/>
    <property type="match status" value="1"/>
</dbReference>
<dbReference type="CDD" id="cd00130">
    <property type="entry name" value="PAS"/>
    <property type="match status" value="2"/>
</dbReference>
<evidence type="ECO:0000259" key="17">
    <source>
        <dbReference type="PROSITE" id="PS50112"/>
    </source>
</evidence>
<keyword evidence="11 14" id="KW-0472">Membrane</keyword>
<dbReference type="Pfam" id="PF00072">
    <property type="entry name" value="Response_reg"/>
    <property type="match status" value="1"/>
</dbReference>
<feature type="domain" description="PAS" evidence="17">
    <location>
        <begin position="238"/>
        <end position="309"/>
    </location>
</feature>
<dbReference type="Gene3D" id="3.30.450.20">
    <property type="entry name" value="PAS domain"/>
    <property type="match status" value="2"/>
</dbReference>
<protein>
    <recommendedName>
        <fullName evidence="3">histidine kinase</fullName>
        <ecNumber evidence="3">2.7.13.3</ecNumber>
    </recommendedName>
</protein>
<name>A0ABV7Z218_9BACT</name>
<dbReference type="InterPro" id="IPR003661">
    <property type="entry name" value="HisK_dim/P_dom"/>
</dbReference>
<keyword evidence="10" id="KW-0902">Two-component regulatory system</keyword>
<keyword evidence="6 14" id="KW-0812">Transmembrane</keyword>
<dbReference type="InterPro" id="IPR036890">
    <property type="entry name" value="HATPase_C_sf"/>
</dbReference>
<dbReference type="InterPro" id="IPR035965">
    <property type="entry name" value="PAS-like_dom_sf"/>
</dbReference>
<dbReference type="InterPro" id="IPR003594">
    <property type="entry name" value="HATPase_dom"/>
</dbReference>
<dbReference type="PROSITE" id="PS50113">
    <property type="entry name" value="PAC"/>
    <property type="match status" value="2"/>
</dbReference>
<dbReference type="PANTHER" id="PTHR45339">
    <property type="entry name" value="HYBRID SIGNAL TRANSDUCTION HISTIDINE KINASE J"/>
    <property type="match status" value="1"/>
</dbReference>
<dbReference type="InterPro" id="IPR000014">
    <property type="entry name" value="PAS"/>
</dbReference>
<dbReference type="CDD" id="cd16922">
    <property type="entry name" value="HATPase_EvgS-ArcB-TorS-like"/>
    <property type="match status" value="1"/>
</dbReference>
<evidence type="ECO:0000259" key="18">
    <source>
        <dbReference type="PROSITE" id="PS50113"/>
    </source>
</evidence>
<dbReference type="SUPFAM" id="SSF55785">
    <property type="entry name" value="PYP-like sensor domain (PAS domain)"/>
    <property type="match status" value="2"/>
</dbReference>
<evidence type="ECO:0000313" key="19">
    <source>
        <dbReference type="EMBL" id="MFC3813206.1"/>
    </source>
</evidence>
<proteinExistence type="predicted"/>
<dbReference type="Proteomes" id="UP001595616">
    <property type="component" value="Unassembled WGS sequence"/>
</dbReference>
<evidence type="ECO:0000256" key="8">
    <source>
        <dbReference type="ARBA" id="ARBA00022840"/>
    </source>
</evidence>
<dbReference type="Pfam" id="PF00989">
    <property type="entry name" value="PAS"/>
    <property type="match status" value="1"/>
</dbReference>